<dbReference type="AlphaFoldDB" id="A0A7I8IYD2"/>
<gene>
    <name evidence="1" type="ORF">SI7747_07009401</name>
    <name evidence="2" type="ORF">SI8410_07010113</name>
</gene>
<evidence type="ECO:0000313" key="1">
    <source>
        <dbReference type="EMBL" id="CAA2623473.1"/>
    </source>
</evidence>
<keyword evidence="3" id="KW-1185">Reference proteome</keyword>
<dbReference type="EMBL" id="LR746270">
    <property type="protein sequence ID" value="CAA7399443.1"/>
    <property type="molecule type" value="Genomic_DNA"/>
</dbReference>
<name>A0A7I8IYD2_SPIIN</name>
<sequence>MEERKVMQQFLRATPSKFDALTLSVEQYADLDKISLDEVIGSLAVHELRLKERESQEEE</sequence>
<protein>
    <submittedName>
        <fullName evidence="1">Uncharacterized protein</fullName>
    </submittedName>
</protein>
<dbReference type="EMBL" id="LR743594">
    <property type="protein sequence ID" value="CAA2623473.1"/>
    <property type="molecule type" value="Genomic_DNA"/>
</dbReference>
<dbReference type="Proteomes" id="UP000663760">
    <property type="component" value="Chromosome 7"/>
</dbReference>
<reference evidence="1" key="1">
    <citation type="submission" date="2019-12" db="EMBL/GenBank/DDBJ databases">
        <authorList>
            <person name="Scholz U."/>
            <person name="Mascher M."/>
            <person name="Fiebig A."/>
        </authorList>
    </citation>
    <scope>NUCLEOTIDE SEQUENCE</scope>
</reference>
<proteinExistence type="predicted"/>
<evidence type="ECO:0000313" key="2">
    <source>
        <dbReference type="EMBL" id="CAA7399443.1"/>
    </source>
</evidence>
<organism evidence="1">
    <name type="scientific">Spirodela intermedia</name>
    <name type="common">Intermediate duckweed</name>
    <dbReference type="NCBI Taxonomy" id="51605"/>
    <lineage>
        <taxon>Eukaryota</taxon>
        <taxon>Viridiplantae</taxon>
        <taxon>Streptophyta</taxon>
        <taxon>Embryophyta</taxon>
        <taxon>Tracheophyta</taxon>
        <taxon>Spermatophyta</taxon>
        <taxon>Magnoliopsida</taxon>
        <taxon>Liliopsida</taxon>
        <taxon>Araceae</taxon>
        <taxon>Lemnoideae</taxon>
        <taxon>Spirodela</taxon>
    </lineage>
</organism>
<accession>A0A7I8IYD2</accession>
<evidence type="ECO:0000313" key="3">
    <source>
        <dbReference type="Proteomes" id="UP000663760"/>
    </source>
</evidence>
<dbReference type="OrthoDB" id="1719918at2759"/>